<feature type="domain" description="Peptidoglycan recognition protein family" evidence="3">
    <location>
        <begin position="246"/>
        <end position="398"/>
    </location>
</feature>
<dbReference type="InterPro" id="IPR015510">
    <property type="entry name" value="PGRP"/>
</dbReference>
<dbReference type="SUPFAM" id="SSF55846">
    <property type="entry name" value="N-acetylmuramoyl-L-alanine amidase-like"/>
    <property type="match status" value="1"/>
</dbReference>
<dbReference type="PANTHER" id="PTHR11022:SF41">
    <property type="entry name" value="PEPTIDOGLYCAN-RECOGNITION PROTEIN LC-RELATED"/>
    <property type="match status" value="1"/>
</dbReference>
<dbReference type="SMART" id="SM00701">
    <property type="entry name" value="PGRP"/>
    <property type="match status" value="1"/>
</dbReference>
<proteinExistence type="inferred from homology"/>
<gene>
    <name evidence="4" type="ORF">UFOPK3720_00386</name>
</gene>
<dbReference type="Pfam" id="PF13860">
    <property type="entry name" value="FlgD_ig"/>
    <property type="match status" value="1"/>
</dbReference>
<comment type="similarity">
    <text evidence="1">Belongs to the N-acetylmuramoyl-L-alanine amidase 2 family.</text>
</comment>
<dbReference type="PANTHER" id="PTHR11022">
    <property type="entry name" value="PEPTIDOGLYCAN RECOGNITION PROTEIN"/>
    <property type="match status" value="1"/>
</dbReference>
<dbReference type="InterPro" id="IPR025965">
    <property type="entry name" value="FlgD/Vpr_Ig-like"/>
</dbReference>
<feature type="compositionally biased region" description="Gly residues" evidence="2">
    <location>
        <begin position="968"/>
        <end position="978"/>
    </location>
</feature>
<evidence type="ECO:0000256" key="1">
    <source>
        <dbReference type="ARBA" id="ARBA00007553"/>
    </source>
</evidence>
<dbReference type="AlphaFoldDB" id="A0A6J7I099"/>
<dbReference type="GO" id="GO:0008270">
    <property type="term" value="F:zinc ion binding"/>
    <property type="evidence" value="ECO:0007669"/>
    <property type="project" value="InterPro"/>
</dbReference>
<dbReference type="Gene3D" id="2.60.40.4070">
    <property type="match status" value="1"/>
</dbReference>
<dbReference type="InterPro" id="IPR036505">
    <property type="entry name" value="Amidase/PGRP_sf"/>
</dbReference>
<dbReference type="InterPro" id="IPR013693">
    <property type="entry name" value="SpoIID/LytB_N"/>
</dbReference>
<organism evidence="4">
    <name type="scientific">freshwater metagenome</name>
    <dbReference type="NCBI Taxonomy" id="449393"/>
    <lineage>
        <taxon>unclassified sequences</taxon>
        <taxon>metagenomes</taxon>
        <taxon>ecological metagenomes</taxon>
    </lineage>
</organism>
<name>A0A6J7I099_9ZZZZ</name>
<dbReference type="InterPro" id="IPR006619">
    <property type="entry name" value="PGRP_domain_met/bac"/>
</dbReference>
<feature type="region of interest" description="Disordered" evidence="2">
    <location>
        <begin position="958"/>
        <end position="987"/>
    </location>
</feature>
<dbReference type="GO" id="GO:0030435">
    <property type="term" value="P:sporulation resulting in formation of a cellular spore"/>
    <property type="evidence" value="ECO:0007669"/>
    <property type="project" value="InterPro"/>
</dbReference>
<dbReference type="GO" id="GO:0009253">
    <property type="term" value="P:peptidoglycan catabolic process"/>
    <property type="evidence" value="ECO:0007669"/>
    <property type="project" value="InterPro"/>
</dbReference>
<dbReference type="InterPro" id="IPR002502">
    <property type="entry name" value="Amidase_domain"/>
</dbReference>
<dbReference type="Pfam" id="PF08486">
    <property type="entry name" value="SpoIID"/>
    <property type="match status" value="1"/>
</dbReference>
<dbReference type="EMBL" id="CAFBNB010000048">
    <property type="protein sequence ID" value="CAB4924153.1"/>
    <property type="molecule type" value="Genomic_DNA"/>
</dbReference>
<evidence type="ECO:0000259" key="3">
    <source>
        <dbReference type="SMART" id="SM00701"/>
    </source>
</evidence>
<dbReference type="Gene3D" id="3.40.80.10">
    <property type="entry name" value="Peptidoglycan recognition protein-like"/>
    <property type="match status" value="1"/>
</dbReference>
<dbReference type="NCBIfam" id="TIGR02669">
    <property type="entry name" value="SpoIID_LytB"/>
    <property type="match status" value="1"/>
</dbReference>
<dbReference type="Pfam" id="PF01510">
    <property type="entry name" value="Amidase_2"/>
    <property type="match status" value="1"/>
</dbReference>
<sequence length="1097" mass="113289">MLAAPRSASRLVLACVASGIVVASLLVPIADLSTGAADRLAERAPVTPVLTSIPLAGIDESAVTDSAVSMASWDALVGDVHVDSLGLAPLPESGASAGARVAQVAAPTRAPLRPAIATAQTSTEGFGLVGVTTASPLDVTSRVLVRVRESDGWSNWTPLPVSEHAPDPGSLEAQGVRFGTEPLITGEANGVQVRIDTPGGEAPVDPQVMLMDNPVVDVDGDIPIGPVSDGLPISTVAAATLGAPMPTIITRAEWGANESLRRAGPKYSGTIKAAFLHHTVTSNAYSPEESAQQVRNLYGWFVKGLRYSDMAYNFLVDRFGRLYEGRAGGMDQAVIGGHTAGFNNETFAVSAVGNFQSKNPPADEMAAIDESVAQLMAWKLSMNHRDPNGTAVLVSDSSAGTSKYQPGQEANALVIGGHRDIGQTACPGRFLEPQIPTIRAMVASKMGVTTFNPAMSAPAAWGSSTPLTLTTTTTAPLAWTIAITSKCGTQVRTLSGQQETSGPLSVTWDKLDDSGAPVAPGTYSLTMSGSSNGDAIFPWVGTGVIPATPASPIDPCGPPGEFTLNGSGYGHGIGMSQWGAYGMALEGNDASTIVSHYYSGTTVEPTRDDMDIRVNLLYQVQSAQARVEALEQGGGAVEVTVGGTSTVGGTDDVFAFNVSGSSVGVRRIAGGTATDLGSAPTVNIRWAGTREPGGAAGPRSLLNLIGPSGTFGSSGHRYRDGSIDITAVNTSSGVRLNAVNSVRMHDEYLFGISEVSSSWPEAAMQAQAIAARSYGLSKIADGLRKSCSCHVDDGGGPYSDQTFTGWAKQSGPKGDRWADAVRATNSSDTSSLTVLYKGKPIKAFYTSSTGGATTSVKDVWGGDLPYAVSVDDHWALHPDNTNRAWSVKVSQTAAAKAFGVTDVWKLSVGDRLSSGAAKTVTATLQDGSQRSIDATDARTAFGLKSTYISAIDGAGGAAGGAQPDAGSSGAGSGSGSDAGGAESTAADPVASVDGVRVTLKVGPTLRPRAGSSVRFAGKVRPKKGAKGLLVERQMFVNGAWVVKDKTRTNKAGRYSFRIKKAIPAGATYSYRIVVIRKGAVVASSPEQQITVRPKRKR</sequence>
<evidence type="ECO:0000256" key="2">
    <source>
        <dbReference type="SAM" id="MobiDB-lite"/>
    </source>
</evidence>
<reference evidence="4" key="1">
    <citation type="submission" date="2020-05" db="EMBL/GenBank/DDBJ databases">
        <authorList>
            <person name="Chiriac C."/>
            <person name="Salcher M."/>
            <person name="Ghai R."/>
            <person name="Kavagutti S V."/>
        </authorList>
    </citation>
    <scope>NUCLEOTIDE SEQUENCE</scope>
</reference>
<accession>A0A6J7I099</accession>
<dbReference type="InterPro" id="IPR013486">
    <property type="entry name" value="SpoIID/LytB"/>
</dbReference>
<evidence type="ECO:0000313" key="4">
    <source>
        <dbReference type="EMBL" id="CAB4924153.1"/>
    </source>
</evidence>
<dbReference type="GO" id="GO:0008745">
    <property type="term" value="F:N-acetylmuramoyl-L-alanine amidase activity"/>
    <property type="evidence" value="ECO:0007669"/>
    <property type="project" value="InterPro"/>
</dbReference>
<protein>
    <submittedName>
        <fullName evidence="4">Unannotated protein</fullName>
    </submittedName>
</protein>
<dbReference type="CDD" id="cd06583">
    <property type="entry name" value="PGRP"/>
    <property type="match status" value="1"/>
</dbReference>